<gene>
    <name evidence="1" type="ORF">HYQ45_017663</name>
</gene>
<name>A0A8I2Z4G7_VERLO</name>
<dbReference type="EMBL" id="JAEMWZ010000605">
    <property type="protein sequence ID" value="KAG7110196.1"/>
    <property type="molecule type" value="Genomic_DNA"/>
</dbReference>
<evidence type="ECO:0000313" key="1">
    <source>
        <dbReference type="EMBL" id="KAG7110196.1"/>
    </source>
</evidence>
<organism evidence="1 2">
    <name type="scientific">Verticillium longisporum</name>
    <name type="common">Verticillium dahliae var. longisporum</name>
    <dbReference type="NCBI Taxonomy" id="100787"/>
    <lineage>
        <taxon>Eukaryota</taxon>
        <taxon>Fungi</taxon>
        <taxon>Dikarya</taxon>
        <taxon>Ascomycota</taxon>
        <taxon>Pezizomycotina</taxon>
        <taxon>Sordariomycetes</taxon>
        <taxon>Hypocreomycetidae</taxon>
        <taxon>Glomerellales</taxon>
        <taxon>Plectosphaerellaceae</taxon>
        <taxon>Verticillium</taxon>
    </lineage>
</organism>
<comment type="caution">
    <text evidence="1">The sequence shown here is derived from an EMBL/GenBank/DDBJ whole genome shotgun (WGS) entry which is preliminary data.</text>
</comment>
<dbReference type="Proteomes" id="UP000689129">
    <property type="component" value="Unassembled WGS sequence"/>
</dbReference>
<protein>
    <submittedName>
        <fullName evidence="1">Uncharacterized protein</fullName>
    </submittedName>
</protein>
<evidence type="ECO:0000313" key="2">
    <source>
        <dbReference type="Proteomes" id="UP000689129"/>
    </source>
</evidence>
<dbReference type="AlphaFoldDB" id="A0A8I2Z4G7"/>
<proteinExistence type="predicted"/>
<reference evidence="1" key="1">
    <citation type="journal article" date="2021" name="Mol. Plant Pathol.">
        <title>A 20-kb lineage-specific genomic region tames virulence in pathogenic amphidiploid Verticillium longisporum.</title>
        <authorList>
            <person name="Harting R."/>
            <person name="Starke J."/>
            <person name="Kusch H."/>
            <person name="Poggeler S."/>
            <person name="Maurus I."/>
            <person name="Schluter R."/>
            <person name="Landesfeind M."/>
            <person name="Bulla I."/>
            <person name="Nowrousian M."/>
            <person name="de Jonge R."/>
            <person name="Stahlhut G."/>
            <person name="Hoff K.J."/>
            <person name="Asshauer K.P."/>
            <person name="Thurmer A."/>
            <person name="Stanke M."/>
            <person name="Daniel R."/>
            <person name="Morgenstern B."/>
            <person name="Thomma B.P.H.J."/>
            <person name="Kronstad J.W."/>
            <person name="Braus-Stromeyer S.A."/>
            <person name="Braus G.H."/>
        </authorList>
    </citation>
    <scope>NUCLEOTIDE SEQUENCE</scope>
    <source>
        <strain evidence="1">Vl32</strain>
    </source>
</reference>
<sequence length="99" mass="11347">MFCKEQGRRQRRLEILASTAHTRSVPLLDSKRTCGPKLRRLESRAWTITYYDKTTVWIIDMTRATSAHMKCHARTAPLSALLTSCDVTLLRGPCRQLPC</sequence>
<accession>A0A8I2Z4G7</accession>